<evidence type="ECO:0008006" key="5">
    <source>
        <dbReference type="Google" id="ProtNLM"/>
    </source>
</evidence>
<proteinExistence type="predicted"/>
<feature type="transmembrane region" description="Helical" evidence="2">
    <location>
        <begin position="141"/>
        <end position="158"/>
    </location>
</feature>
<feature type="transmembrane region" description="Helical" evidence="2">
    <location>
        <begin position="420"/>
        <end position="438"/>
    </location>
</feature>
<dbReference type="AlphaFoldDB" id="A0AAD1XYN6"/>
<keyword evidence="4" id="KW-1185">Reference proteome</keyword>
<feature type="compositionally biased region" description="Basic and acidic residues" evidence="1">
    <location>
        <begin position="24"/>
        <end position="42"/>
    </location>
</feature>
<organism evidence="3 4">
    <name type="scientific">Euplotes crassus</name>
    <dbReference type="NCBI Taxonomy" id="5936"/>
    <lineage>
        <taxon>Eukaryota</taxon>
        <taxon>Sar</taxon>
        <taxon>Alveolata</taxon>
        <taxon>Ciliophora</taxon>
        <taxon>Intramacronucleata</taxon>
        <taxon>Spirotrichea</taxon>
        <taxon>Hypotrichia</taxon>
        <taxon>Euplotida</taxon>
        <taxon>Euplotidae</taxon>
        <taxon>Moneuplotes</taxon>
    </lineage>
</organism>
<dbReference type="InterPro" id="IPR032675">
    <property type="entry name" value="LRR_dom_sf"/>
</dbReference>
<feature type="transmembrane region" description="Helical" evidence="2">
    <location>
        <begin position="200"/>
        <end position="227"/>
    </location>
</feature>
<feature type="transmembrane region" description="Helical" evidence="2">
    <location>
        <begin position="390"/>
        <end position="408"/>
    </location>
</feature>
<feature type="transmembrane region" description="Helical" evidence="2">
    <location>
        <begin position="239"/>
        <end position="263"/>
    </location>
</feature>
<evidence type="ECO:0000256" key="1">
    <source>
        <dbReference type="SAM" id="MobiDB-lite"/>
    </source>
</evidence>
<feature type="compositionally biased region" description="Basic and acidic residues" evidence="1">
    <location>
        <begin position="1"/>
        <end position="16"/>
    </location>
</feature>
<dbReference type="Gene3D" id="3.80.10.10">
    <property type="entry name" value="Ribonuclease Inhibitor"/>
    <property type="match status" value="1"/>
</dbReference>
<sequence length="681" mass="78495">MKKDRHLPPIQDKSEDFNSNTNIFKREPDLKSPKLSEDRETEASQIHNEAGVYVRSQFGWIFLNPDDILPVQNTKDYEQVVSKNIQTLAQSSRGFKGKVTLAMLEDEPYAPVQDPRRYQEVGSEEIKAPPEKLEKKNGKRATVLCCSSVWFMVVFFLFDQIVQTLQVMWVSIFMGLSWVTTIKDISKGLDIFSINLSDEAYTASIIICIAIIFIFAIFTCGGIFGFCDLDCCCFDDLEDLISMFVFEYFFFGFFAIPIMKILLQTYDCTRNENGDRVLSRNRSLECESWEQITLFLCAMISLSLLIAGAVFRNLAKEEEMHFLGYEWRLKIGIKRLIIKEMALKTVVMVIAVFAPSRLHFPALICCVLILSFLIYWLIKMPYVINKYNHIKVAMLAVSAHCFFASFISTLDRDSDGLKTFASIIFLLSPLSGISGFFISQWRAKHVFYDEETEIAYKEKLQIKDVKSYEDTLIIKKLTLQKEFIGIKILSIKTLEQFNHFIFGESKILEGEFKVNGDEGMINLCIILATLATFQQQPKMYFSKLIIRADKEDQAAQVKFTQKSEEAFAEAYFAGCFRVIKHLQFNQFHLEAKQALNVTSFFKDSPTLETVNFSNNQLDHKIVSAIIGKLYDNKELKFIDVSSNAVYSDKQIEIQNKYNYNHESDLRIWKHRKRISLTFGIA</sequence>
<feature type="transmembrane region" description="Helical" evidence="2">
    <location>
        <begin position="360"/>
        <end position="378"/>
    </location>
</feature>
<keyword evidence="2" id="KW-0472">Membrane</keyword>
<evidence type="ECO:0000313" key="3">
    <source>
        <dbReference type="EMBL" id="CAI2382033.1"/>
    </source>
</evidence>
<dbReference type="Proteomes" id="UP001295684">
    <property type="component" value="Unassembled WGS sequence"/>
</dbReference>
<feature type="transmembrane region" description="Helical" evidence="2">
    <location>
        <begin position="292"/>
        <end position="315"/>
    </location>
</feature>
<dbReference type="SUPFAM" id="SSF52047">
    <property type="entry name" value="RNI-like"/>
    <property type="match status" value="1"/>
</dbReference>
<feature type="region of interest" description="Disordered" evidence="1">
    <location>
        <begin position="1"/>
        <end position="43"/>
    </location>
</feature>
<comment type="caution">
    <text evidence="3">The sequence shown here is derived from an EMBL/GenBank/DDBJ whole genome shotgun (WGS) entry which is preliminary data.</text>
</comment>
<dbReference type="EMBL" id="CAMPGE010024172">
    <property type="protein sequence ID" value="CAI2382033.1"/>
    <property type="molecule type" value="Genomic_DNA"/>
</dbReference>
<evidence type="ECO:0000313" key="4">
    <source>
        <dbReference type="Proteomes" id="UP001295684"/>
    </source>
</evidence>
<gene>
    <name evidence="3" type="ORF">ECRASSUSDP1_LOCUS23500</name>
</gene>
<keyword evidence="2" id="KW-1133">Transmembrane helix</keyword>
<keyword evidence="2" id="KW-0812">Transmembrane</keyword>
<accession>A0AAD1XYN6</accession>
<reference evidence="3" key="1">
    <citation type="submission" date="2023-07" db="EMBL/GenBank/DDBJ databases">
        <authorList>
            <consortium name="AG Swart"/>
            <person name="Singh M."/>
            <person name="Singh A."/>
            <person name="Seah K."/>
            <person name="Emmerich C."/>
        </authorList>
    </citation>
    <scope>NUCLEOTIDE SEQUENCE</scope>
    <source>
        <strain evidence="3">DP1</strain>
    </source>
</reference>
<evidence type="ECO:0000256" key="2">
    <source>
        <dbReference type="SAM" id="Phobius"/>
    </source>
</evidence>
<name>A0AAD1XYN6_EUPCR</name>
<protein>
    <recommendedName>
        <fullName evidence="5">Transmembrane protein</fullName>
    </recommendedName>
</protein>